<reference evidence="1" key="1">
    <citation type="submission" date="2018-04" db="EMBL/GenBank/DDBJ databases">
        <title>Whole genome sequencing of Hypsizygus marmoreus.</title>
        <authorList>
            <person name="Choi I.-G."/>
            <person name="Min B."/>
            <person name="Kim J.-G."/>
            <person name="Kim S."/>
            <person name="Oh Y.-L."/>
            <person name="Kong W.-S."/>
            <person name="Park H."/>
            <person name="Jeong J."/>
            <person name="Song E.-S."/>
        </authorList>
    </citation>
    <scope>NUCLEOTIDE SEQUENCE [LARGE SCALE GENOMIC DNA]</scope>
    <source>
        <strain evidence="1">51987-8</strain>
    </source>
</reference>
<accession>A0A369J5R3</accession>
<evidence type="ECO:0000313" key="1">
    <source>
        <dbReference type="EMBL" id="RDB17399.1"/>
    </source>
</evidence>
<keyword evidence="2" id="KW-1185">Reference proteome</keyword>
<sequence length="172" mass="19940">MPDTRSSTRISERSSDNCSRQLWYCTHSPPGRLLEHDTAFLYPIAFTTNVKRNAHQQCPYSDPMFTFLPPFRPRLLRGGMLAYDVTTKIKDNNDWEMRDRRRETGDGRRETGDGRWDVDVTFTSPQRAYHLSLLPFLVSADRAVLFERGIANSTREVHPSLFPVNIAFLFLL</sequence>
<dbReference type="EMBL" id="LUEZ02000113">
    <property type="protein sequence ID" value="RDB17399.1"/>
    <property type="molecule type" value="Genomic_DNA"/>
</dbReference>
<dbReference type="Proteomes" id="UP000076154">
    <property type="component" value="Unassembled WGS sequence"/>
</dbReference>
<proteinExistence type="predicted"/>
<evidence type="ECO:0000313" key="2">
    <source>
        <dbReference type="Proteomes" id="UP000076154"/>
    </source>
</evidence>
<dbReference type="AlphaFoldDB" id="A0A369J5R3"/>
<organism evidence="1 2">
    <name type="scientific">Hypsizygus marmoreus</name>
    <name type="common">White beech mushroom</name>
    <name type="synonym">Agaricus marmoreus</name>
    <dbReference type="NCBI Taxonomy" id="39966"/>
    <lineage>
        <taxon>Eukaryota</taxon>
        <taxon>Fungi</taxon>
        <taxon>Dikarya</taxon>
        <taxon>Basidiomycota</taxon>
        <taxon>Agaricomycotina</taxon>
        <taxon>Agaricomycetes</taxon>
        <taxon>Agaricomycetidae</taxon>
        <taxon>Agaricales</taxon>
        <taxon>Tricholomatineae</taxon>
        <taxon>Lyophyllaceae</taxon>
        <taxon>Hypsizygus</taxon>
    </lineage>
</organism>
<name>A0A369J5R3_HYPMA</name>
<protein>
    <submittedName>
        <fullName evidence="1">Uncharacterized protein</fullName>
    </submittedName>
</protein>
<dbReference type="InParanoid" id="A0A369J5R3"/>
<comment type="caution">
    <text evidence="1">The sequence shown here is derived from an EMBL/GenBank/DDBJ whole genome shotgun (WGS) entry which is preliminary data.</text>
</comment>
<gene>
    <name evidence="1" type="ORF">Hypma_002013</name>
</gene>